<reference evidence="2" key="1">
    <citation type="submission" date="2018-01" db="EMBL/GenBank/DDBJ databases">
        <authorList>
            <person name="Regsiter A."/>
            <person name="William W."/>
        </authorList>
    </citation>
    <scope>NUCLEOTIDE SEQUENCE</scope>
    <source>
        <strain evidence="2">TRIP AH-1</strain>
    </source>
</reference>
<dbReference type="InterPro" id="IPR056670">
    <property type="entry name" value="DUF7768"/>
</dbReference>
<dbReference type="Pfam" id="PF24963">
    <property type="entry name" value="DUF7768"/>
    <property type="match status" value="1"/>
</dbReference>
<gene>
    <name evidence="2" type="ORF">PITCH_A230068</name>
</gene>
<organism evidence="2">
    <name type="scientific">uncultured Desulfobacterium sp</name>
    <dbReference type="NCBI Taxonomy" id="201089"/>
    <lineage>
        <taxon>Bacteria</taxon>
        <taxon>Pseudomonadati</taxon>
        <taxon>Thermodesulfobacteriota</taxon>
        <taxon>Desulfobacteria</taxon>
        <taxon>Desulfobacterales</taxon>
        <taxon>Desulfobacteriaceae</taxon>
        <taxon>Desulfobacterium</taxon>
        <taxon>environmental samples</taxon>
    </lineage>
</organism>
<evidence type="ECO:0000259" key="1">
    <source>
        <dbReference type="Pfam" id="PF24963"/>
    </source>
</evidence>
<proteinExistence type="predicted"/>
<accession>A0A445MYC5</accession>
<dbReference type="EMBL" id="OJIN01000146">
    <property type="protein sequence ID" value="SPD74382.1"/>
    <property type="molecule type" value="Genomic_DNA"/>
</dbReference>
<dbReference type="AlphaFoldDB" id="A0A445MYC5"/>
<dbReference type="Gene3D" id="3.40.50.10400">
    <property type="entry name" value="Hypothetical protein PA1492"/>
    <property type="match status" value="1"/>
</dbReference>
<feature type="domain" description="DUF7768" evidence="1">
    <location>
        <begin position="2"/>
        <end position="98"/>
    </location>
</feature>
<evidence type="ECO:0000313" key="2">
    <source>
        <dbReference type="EMBL" id="SPD74382.1"/>
    </source>
</evidence>
<sequence>MKRVFICSRYAGDVPRNTATAERLCRKAVERGCAPFAPHLLYTRFLDDGKTSEREAGIACGLTFMEICDEVWVFTGEGLSDGMRREVDHARRLGKPVVELEVL</sequence>
<name>A0A445MYC5_9BACT</name>
<protein>
    <recommendedName>
        <fullName evidence="1">DUF7768 domain-containing protein</fullName>
    </recommendedName>
</protein>